<dbReference type="RefSeq" id="WP_205386319.1">
    <property type="nucleotide sequence ID" value="NZ_JAFFZS010000034.1"/>
</dbReference>
<feature type="region of interest" description="Disordered" evidence="1">
    <location>
        <begin position="32"/>
        <end position="66"/>
    </location>
</feature>
<feature type="compositionally biased region" description="Basic and acidic residues" evidence="1">
    <location>
        <begin position="41"/>
        <end position="57"/>
    </location>
</feature>
<evidence type="ECO:0000313" key="2">
    <source>
        <dbReference type="EMBL" id="MBN0048194.1"/>
    </source>
</evidence>
<dbReference type="Proteomes" id="UP000788262">
    <property type="component" value="Unassembled WGS sequence"/>
</dbReference>
<gene>
    <name evidence="2" type="ORF">JS756_29610</name>
</gene>
<organism evidence="2 3">
    <name type="scientific">Streptomyces actuosus</name>
    <dbReference type="NCBI Taxonomy" id="1885"/>
    <lineage>
        <taxon>Bacteria</taxon>
        <taxon>Bacillati</taxon>
        <taxon>Actinomycetota</taxon>
        <taxon>Actinomycetes</taxon>
        <taxon>Kitasatosporales</taxon>
        <taxon>Streptomycetaceae</taxon>
        <taxon>Streptomyces</taxon>
    </lineage>
</organism>
<protein>
    <submittedName>
        <fullName evidence="2">Uncharacterized protein</fullName>
    </submittedName>
</protein>
<reference evidence="2 3" key="1">
    <citation type="submission" date="2021-02" db="EMBL/GenBank/DDBJ databases">
        <title>Whole genome sequencing of Streptomyces actuosus VRA1.</title>
        <authorList>
            <person name="Sen G."/>
            <person name="Sen A."/>
        </authorList>
    </citation>
    <scope>NUCLEOTIDE SEQUENCE [LARGE SCALE GENOMIC DNA]</scope>
    <source>
        <strain evidence="2 3">VRA1</strain>
    </source>
</reference>
<name>A0ABS2VYS6_STRAS</name>
<accession>A0ABS2VYS6</accession>
<proteinExistence type="predicted"/>
<dbReference type="EMBL" id="JAFFZS010000034">
    <property type="protein sequence ID" value="MBN0048194.1"/>
    <property type="molecule type" value="Genomic_DNA"/>
</dbReference>
<sequence length="66" mass="6912">MSKSSAARNTAGVQGARAAGPVGGYCWAEGHGGRGRCTRPPKHDGPHVDYYNGRKTDSSASGYTWT</sequence>
<evidence type="ECO:0000313" key="3">
    <source>
        <dbReference type="Proteomes" id="UP000788262"/>
    </source>
</evidence>
<comment type="caution">
    <text evidence="2">The sequence shown here is derived from an EMBL/GenBank/DDBJ whole genome shotgun (WGS) entry which is preliminary data.</text>
</comment>
<keyword evidence="3" id="KW-1185">Reference proteome</keyword>
<evidence type="ECO:0000256" key="1">
    <source>
        <dbReference type="SAM" id="MobiDB-lite"/>
    </source>
</evidence>